<dbReference type="AlphaFoldDB" id="A0A0C3NR91"/>
<proteinExistence type="predicted"/>
<sequence length="312" mass="35314">MSASRPITTTNNNSEDWVMIDWTQVLDNAIQYNTDEEEEEMKAKSKERKWQKVAEQAQCKEQVWLEAERVVWEKAEAERAEWERAKAERAEREAKEKKACEEEERWEAKCKCKGDEARGEVKKVVMDPSCTHCTQVNTVCEFLMDGNKKWVACIWCNQSKGKCWWPGDGKDTEAGPKAATKADKGKKWKADKESPEPGPSQKKWVKSKPTEVLEIDKPKASGSRVRKTGLITNNLAGLFELQEATVEHSSQITNALNAMLDESYGFGMAVTPSDLGLSELNSDELCEEAEWLRAKGEEEEAEGEDEPMAEAK</sequence>
<feature type="region of interest" description="Disordered" evidence="2">
    <location>
        <begin position="293"/>
        <end position="312"/>
    </location>
</feature>
<dbReference type="STRING" id="870435.A0A0C3NR91"/>
<evidence type="ECO:0000313" key="4">
    <source>
        <dbReference type="Proteomes" id="UP000054217"/>
    </source>
</evidence>
<organism evidence="3 4">
    <name type="scientific">Pisolithus tinctorius Marx 270</name>
    <dbReference type="NCBI Taxonomy" id="870435"/>
    <lineage>
        <taxon>Eukaryota</taxon>
        <taxon>Fungi</taxon>
        <taxon>Dikarya</taxon>
        <taxon>Basidiomycota</taxon>
        <taxon>Agaricomycotina</taxon>
        <taxon>Agaricomycetes</taxon>
        <taxon>Agaricomycetidae</taxon>
        <taxon>Boletales</taxon>
        <taxon>Sclerodermatineae</taxon>
        <taxon>Pisolithaceae</taxon>
        <taxon>Pisolithus</taxon>
    </lineage>
</organism>
<dbReference type="Proteomes" id="UP000054217">
    <property type="component" value="Unassembled WGS sequence"/>
</dbReference>
<keyword evidence="1" id="KW-0175">Coiled coil</keyword>
<dbReference type="HOGENOM" id="CLU_048923_0_0_1"/>
<name>A0A0C3NR91_PISTI</name>
<dbReference type="EMBL" id="KN832020">
    <property type="protein sequence ID" value="KIN98030.1"/>
    <property type="molecule type" value="Genomic_DNA"/>
</dbReference>
<keyword evidence="4" id="KW-1185">Reference proteome</keyword>
<feature type="region of interest" description="Disordered" evidence="2">
    <location>
        <begin position="167"/>
        <end position="211"/>
    </location>
</feature>
<feature type="coiled-coil region" evidence="1">
    <location>
        <begin position="77"/>
        <end position="104"/>
    </location>
</feature>
<reference evidence="3 4" key="1">
    <citation type="submission" date="2014-04" db="EMBL/GenBank/DDBJ databases">
        <authorList>
            <consortium name="DOE Joint Genome Institute"/>
            <person name="Kuo A."/>
            <person name="Kohler A."/>
            <person name="Costa M.D."/>
            <person name="Nagy L.G."/>
            <person name="Floudas D."/>
            <person name="Copeland A."/>
            <person name="Barry K.W."/>
            <person name="Cichocki N."/>
            <person name="Veneault-Fourrey C."/>
            <person name="LaButti K."/>
            <person name="Lindquist E.A."/>
            <person name="Lipzen A."/>
            <person name="Lundell T."/>
            <person name="Morin E."/>
            <person name="Murat C."/>
            <person name="Sun H."/>
            <person name="Tunlid A."/>
            <person name="Henrissat B."/>
            <person name="Grigoriev I.V."/>
            <person name="Hibbett D.S."/>
            <person name="Martin F."/>
            <person name="Nordberg H.P."/>
            <person name="Cantor M.N."/>
            <person name="Hua S.X."/>
        </authorList>
    </citation>
    <scope>NUCLEOTIDE SEQUENCE [LARGE SCALE GENOMIC DNA]</scope>
    <source>
        <strain evidence="3 4">Marx 270</strain>
    </source>
</reference>
<dbReference type="InParanoid" id="A0A0C3NR91"/>
<protein>
    <submittedName>
        <fullName evidence="3">Uncharacterized protein</fullName>
    </submittedName>
</protein>
<evidence type="ECO:0000256" key="1">
    <source>
        <dbReference type="SAM" id="Coils"/>
    </source>
</evidence>
<accession>A0A0C3NR91</accession>
<feature type="compositionally biased region" description="Basic and acidic residues" evidence="2">
    <location>
        <begin position="168"/>
        <end position="195"/>
    </location>
</feature>
<feature type="compositionally biased region" description="Acidic residues" evidence="2">
    <location>
        <begin position="297"/>
        <end position="312"/>
    </location>
</feature>
<reference evidence="4" key="2">
    <citation type="submission" date="2015-01" db="EMBL/GenBank/DDBJ databases">
        <title>Evolutionary Origins and Diversification of the Mycorrhizal Mutualists.</title>
        <authorList>
            <consortium name="DOE Joint Genome Institute"/>
            <consortium name="Mycorrhizal Genomics Consortium"/>
            <person name="Kohler A."/>
            <person name="Kuo A."/>
            <person name="Nagy L.G."/>
            <person name="Floudas D."/>
            <person name="Copeland A."/>
            <person name="Barry K.W."/>
            <person name="Cichocki N."/>
            <person name="Veneault-Fourrey C."/>
            <person name="LaButti K."/>
            <person name="Lindquist E.A."/>
            <person name="Lipzen A."/>
            <person name="Lundell T."/>
            <person name="Morin E."/>
            <person name="Murat C."/>
            <person name="Riley R."/>
            <person name="Ohm R."/>
            <person name="Sun H."/>
            <person name="Tunlid A."/>
            <person name="Henrissat B."/>
            <person name="Grigoriev I.V."/>
            <person name="Hibbett D.S."/>
            <person name="Martin F."/>
        </authorList>
    </citation>
    <scope>NUCLEOTIDE SEQUENCE [LARGE SCALE GENOMIC DNA]</scope>
    <source>
        <strain evidence="4">Marx 270</strain>
    </source>
</reference>
<gene>
    <name evidence="3" type="ORF">M404DRAFT_31725</name>
</gene>
<evidence type="ECO:0000313" key="3">
    <source>
        <dbReference type="EMBL" id="KIN98030.1"/>
    </source>
</evidence>
<evidence type="ECO:0000256" key="2">
    <source>
        <dbReference type="SAM" id="MobiDB-lite"/>
    </source>
</evidence>